<reference evidence="1" key="2">
    <citation type="journal article" date="2022" name="Microb. Genom.">
        <title>A chromosome-scale genome assembly of the tomato pathogen Cladosporium fulvum reveals a compartmentalized genome architecture and the presence of a dispensable chromosome.</title>
        <authorList>
            <person name="Zaccaron A.Z."/>
            <person name="Chen L.H."/>
            <person name="Samaras A."/>
            <person name="Stergiopoulos I."/>
        </authorList>
    </citation>
    <scope>NUCLEOTIDE SEQUENCE</scope>
    <source>
        <strain evidence="1">Race5_Kim</strain>
    </source>
</reference>
<dbReference type="OMA" id="HRFSFEC"/>
<gene>
    <name evidence="1" type="ORF">CLAFUR5_06350</name>
</gene>
<dbReference type="SUPFAM" id="SSF55961">
    <property type="entry name" value="Bet v1-like"/>
    <property type="match status" value="1"/>
</dbReference>
<dbReference type="PANTHER" id="PTHR36166:SF1">
    <property type="entry name" value="SRPBCC DOMAIN-CONTAINING PROTEIN"/>
    <property type="match status" value="1"/>
</dbReference>
<name>A0A9Q8P8Z5_PASFU</name>
<protein>
    <submittedName>
        <fullName evidence="1">Uncharacterized protein</fullName>
    </submittedName>
</protein>
<dbReference type="InterPro" id="IPR023393">
    <property type="entry name" value="START-like_dom_sf"/>
</dbReference>
<organism evidence="1 2">
    <name type="scientific">Passalora fulva</name>
    <name type="common">Tomato leaf mold</name>
    <name type="synonym">Cladosporium fulvum</name>
    <dbReference type="NCBI Taxonomy" id="5499"/>
    <lineage>
        <taxon>Eukaryota</taxon>
        <taxon>Fungi</taxon>
        <taxon>Dikarya</taxon>
        <taxon>Ascomycota</taxon>
        <taxon>Pezizomycotina</taxon>
        <taxon>Dothideomycetes</taxon>
        <taxon>Dothideomycetidae</taxon>
        <taxon>Mycosphaerellales</taxon>
        <taxon>Mycosphaerellaceae</taxon>
        <taxon>Fulvia</taxon>
    </lineage>
</organism>
<dbReference type="Pfam" id="PF10604">
    <property type="entry name" value="Polyketide_cyc2"/>
    <property type="match status" value="1"/>
</dbReference>
<dbReference type="GeneID" id="71986228"/>
<evidence type="ECO:0000313" key="1">
    <source>
        <dbReference type="EMBL" id="UJO17729.1"/>
    </source>
</evidence>
<keyword evidence="2" id="KW-1185">Reference proteome</keyword>
<reference evidence="1" key="1">
    <citation type="submission" date="2021-12" db="EMBL/GenBank/DDBJ databases">
        <authorList>
            <person name="Zaccaron A."/>
            <person name="Stergiopoulos I."/>
        </authorList>
    </citation>
    <scope>NUCLEOTIDE SEQUENCE</scope>
    <source>
        <strain evidence="1">Race5_Kim</strain>
    </source>
</reference>
<dbReference type="CDD" id="cd07822">
    <property type="entry name" value="SRPBCC_4"/>
    <property type="match status" value="1"/>
</dbReference>
<dbReference type="EMBL" id="CP090167">
    <property type="protein sequence ID" value="UJO17729.1"/>
    <property type="molecule type" value="Genomic_DNA"/>
</dbReference>
<dbReference type="Proteomes" id="UP000756132">
    <property type="component" value="Chromosome 5"/>
</dbReference>
<dbReference type="AlphaFoldDB" id="A0A9Q8P8Z5"/>
<dbReference type="Gene3D" id="3.30.530.20">
    <property type="match status" value="1"/>
</dbReference>
<proteinExistence type="predicted"/>
<evidence type="ECO:0000313" key="2">
    <source>
        <dbReference type="Proteomes" id="UP000756132"/>
    </source>
</evidence>
<dbReference type="InterPro" id="IPR019587">
    <property type="entry name" value="Polyketide_cyclase/dehydratase"/>
</dbReference>
<dbReference type="KEGG" id="ffu:CLAFUR5_06350"/>
<dbReference type="PANTHER" id="PTHR36166">
    <property type="entry name" value="CHROMOSOME 9, WHOLE GENOME SHOTGUN SEQUENCE"/>
    <property type="match status" value="1"/>
</dbReference>
<dbReference type="OrthoDB" id="509124at2759"/>
<dbReference type="RefSeq" id="XP_047762095.1">
    <property type="nucleotide sequence ID" value="XM_047905498.1"/>
</dbReference>
<sequence length="148" mass="16308">MVLITTSIEIAAPPSRVREVFNDFASWPTWTTGMIKAVSSHKSGTEVKVGDTLEVVLEGMTIEPTLLVNSGSKFEWRGSALGLFMGDHGFTFKGSEITAGGTTFVHEENFYRLLGLMMMLPLGFHGSTKKGFEKFNDDLKRRVEGEGK</sequence>
<accession>A0A9Q8P8Z5</accession>